<proteinExistence type="predicted"/>
<dbReference type="AlphaFoldDB" id="A0A9D4WNM5"/>
<dbReference type="EMBL" id="JAMSHJ010000005">
    <property type="protein sequence ID" value="KAI5405075.1"/>
    <property type="molecule type" value="Genomic_DNA"/>
</dbReference>
<name>A0A9D4WNM5_PEA</name>
<protein>
    <recommendedName>
        <fullName evidence="1">Transposase (putative) gypsy type domain-containing protein</fullName>
    </recommendedName>
</protein>
<comment type="caution">
    <text evidence="2">The sequence shown here is derived from an EMBL/GenBank/DDBJ whole genome shotgun (WGS) entry which is preliminary data.</text>
</comment>
<feature type="domain" description="Transposase (putative) gypsy type" evidence="1">
    <location>
        <begin position="119"/>
        <end position="169"/>
    </location>
</feature>
<evidence type="ECO:0000313" key="3">
    <source>
        <dbReference type="Proteomes" id="UP001058974"/>
    </source>
</evidence>
<dbReference type="Pfam" id="PF04195">
    <property type="entry name" value="Transposase_28"/>
    <property type="match status" value="1"/>
</dbReference>
<dbReference type="Gramene" id="Psat05G0201500-T1">
    <property type="protein sequence ID" value="KAI5405075.1"/>
    <property type="gene ID" value="KIW84_052015"/>
</dbReference>
<organism evidence="2 3">
    <name type="scientific">Pisum sativum</name>
    <name type="common">Garden pea</name>
    <name type="synonym">Lathyrus oleraceus</name>
    <dbReference type="NCBI Taxonomy" id="3888"/>
    <lineage>
        <taxon>Eukaryota</taxon>
        <taxon>Viridiplantae</taxon>
        <taxon>Streptophyta</taxon>
        <taxon>Embryophyta</taxon>
        <taxon>Tracheophyta</taxon>
        <taxon>Spermatophyta</taxon>
        <taxon>Magnoliopsida</taxon>
        <taxon>eudicotyledons</taxon>
        <taxon>Gunneridae</taxon>
        <taxon>Pentapetalae</taxon>
        <taxon>rosids</taxon>
        <taxon>fabids</taxon>
        <taxon>Fabales</taxon>
        <taxon>Fabaceae</taxon>
        <taxon>Papilionoideae</taxon>
        <taxon>50 kb inversion clade</taxon>
        <taxon>NPAAA clade</taxon>
        <taxon>Hologalegina</taxon>
        <taxon>IRL clade</taxon>
        <taxon>Fabeae</taxon>
        <taxon>Lathyrus</taxon>
    </lineage>
</organism>
<accession>A0A9D4WNM5</accession>
<dbReference type="Proteomes" id="UP001058974">
    <property type="component" value="Chromosome 5"/>
</dbReference>
<sequence>MTIIMDLDKNDNIVDLSTRNEHITMQNHYYRNAKLSNGNMKLMVASDLECKDVEDFKPYYISEETIGLFRQHVNLSFPDDEEEVILEACYTIERSNTIAFDNSPNLYCYLHPFVVCDLGVLVPFSSFEAEVLKAINVAPSEISPNGWRSIMKFGIICRWLKVQPHKNVIFLLWN</sequence>
<evidence type="ECO:0000313" key="2">
    <source>
        <dbReference type="EMBL" id="KAI5405075.1"/>
    </source>
</evidence>
<reference evidence="2 3" key="1">
    <citation type="journal article" date="2022" name="Nat. Genet.">
        <title>Improved pea reference genome and pan-genome highlight genomic features and evolutionary characteristics.</title>
        <authorList>
            <person name="Yang T."/>
            <person name="Liu R."/>
            <person name="Luo Y."/>
            <person name="Hu S."/>
            <person name="Wang D."/>
            <person name="Wang C."/>
            <person name="Pandey M.K."/>
            <person name="Ge S."/>
            <person name="Xu Q."/>
            <person name="Li N."/>
            <person name="Li G."/>
            <person name="Huang Y."/>
            <person name="Saxena R.K."/>
            <person name="Ji Y."/>
            <person name="Li M."/>
            <person name="Yan X."/>
            <person name="He Y."/>
            <person name="Liu Y."/>
            <person name="Wang X."/>
            <person name="Xiang C."/>
            <person name="Varshney R.K."/>
            <person name="Ding H."/>
            <person name="Gao S."/>
            <person name="Zong X."/>
        </authorList>
    </citation>
    <scope>NUCLEOTIDE SEQUENCE [LARGE SCALE GENOMIC DNA]</scope>
    <source>
        <strain evidence="2 3">cv. Zhongwan 6</strain>
    </source>
</reference>
<dbReference type="InterPro" id="IPR007321">
    <property type="entry name" value="Transposase_28"/>
</dbReference>
<keyword evidence="3" id="KW-1185">Reference proteome</keyword>
<gene>
    <name evidence="2" type="ORF">KIW84_052015</name>
</gene>
<evidence type="ECO:0000259" key="1">
    <source>
        <dbReference type="Pfam" id="PF04195"/>
    </source>
</evidence>